<evidence type="ECO:0008006" key="7">
    <source>
        <dbReference type="Google" id="ProtNLM"/>
    </source>
</evidence>
<dbReference type="GO" id="GO:0005524">
    <property type="term" value="F:ATP binding"/>
    <property type="evidence" value="ECO:0007669"/>
    <property type="project" value="InterPro"/>
</dbReference>
<dbReference type="InterPro" id="IPR027417">
    <property type="entry name" value="P-loop_NTPase"/>
</dbReference>
<keyword evidence="1" id="KW-0808">Transferase</keyword>
<proteinExistence type="predicted"/>
<dbReference type="SUPFAM" id="SSF52540">
    <property type="entry name" value="P-loop containing nucleoside triphosphate hydrolases"/>
    <property type="match status" value="2"/>
</dbReference>
<dbReference type="CDD" id="cd01428">
    <property type="entry name" value="ADK"/>
    <property type="match status" value="1"/>
</dbReference>
<feature type="compositionally biased region" description="Polar residues" evidence="4">
    <location>
        <begin position="310"/>
        <end position="335"/>
    </location>
</feature>
<evidence type="ECO:0000256" key="1">
    <source>
        <dbReference type="ARBA" id="ARBA00022679"/>
    </source>
</evidence>
<gene>
    <name evidence="5" type="ORF">DICVIV_09599</name>
</gene>
<feature type="region of interest" description="Disordered" evidence="4">
    <location>
        <begin position="63"/>
        <end position="137"/>
    </location>
</feature>
<dbReference type="PANTHER" id="PTHR23359">
    <property type="entry name" value="NUCLEOTIDE KINASE"/>
    <property type="match status" value="1"/>
</dbReference>
<feature type="compositionally biased region" description="Polar residues" evidence="4">
    <location>
        <begin position="392"/>
        <end position="418"/>
    </location>
</feature>
<dbReference type="GO" id="GO:0006139">
    <property type="term" value="P:nucleobase-containing compound metabolic process"/>
    <property type="evidence" value="ECO:0007669"/>
    <property type="project" value="InterPro"/>
</dbReference>
<dbReference type="Proteomes" id="UP000053766">
    <property type="component" value="Unassembled WGS sequence"/>
</dbReference>
<feature type="compositionally biased region" description="Polar residues" evidence="4">
    <location>
        <begin position="442"/>
        <end position="462"/>
    </location>
</feature>
<name>A0A0D8XKL4_DICVI</name>
<keyword evidence="2" id="KW-0547">Nucleotide-binding</keyword>
<reference evidence="5 6" key="1">
    <citation type="submission" date="2013-11" db="EMBL/GenBank/DDBJ databases">
        <title>Draft genome of the bovine lungworm Dictyocaulus viviparus.</title>
        <authorList>
            <person name="Mitreva M."/>
        </authorList>
    </citation>
    <scope>NUCLEOTIDE SEQUENCE [LARGE SCALE GENOMIC DNA]</scope>
    <source>
        <strain evidence="5 6">HannoverDv2000</strain>
    </source>
</reference>
<evidence type="ECO:0000313" key="5">
    <source>
        <dbReference type="EMBL" id="KJH44359.1"/>
    </source>
</evidence>
<evidence type="ECO:0000256" key="3">
    <source>
        <dbReference type="ARBA" id="ARBA00022777"/>
    </source>
</evidence>
<feature type="compositionally biased region" description="Polar residues" evidence="4">
    <location>
        <begin position="66"/>
        <end position="83"/>
    </location>
</feature>
<protein>
    <recommendedName>
        <fullName evidence="7">Adenylate kinase</fullName>
    </recommendedName>
</protein>
<dbReference type="OrthoDB" id="442176at2759"/>
<feature type="region of interest" description="Disordered" evidence="4">
    <location>
        <begin position="306"/>
        <end position="335"/>
    </location>
</feature>
<dbReference type="SUPFAM" id="SSF47391">
    <property type="entry name" value="Dimerization-anchoring domain of cAMP-dependent PK regulatory subunit"/>
    <property type="match status" value="1"/>
</dbReference>
<feature type="region of interest" description="Disordered" evidence="4">
    <location>
        <begin position="392"/>
        <end position="466"/>
    </location>
</feature>
<dbReference type="Gene3D" id="3.40.50.300">
    <property type="entry name" value="P-loop containing nucleotide triphosphate hydrolases"/>
    <property type="match status" value="2"/>
</dbReference>
<sequence>MGAEVKLYLQEHSLPQLFEGLMTGLIYNRPKQPLRFLETAIAQIRANPDEELTWDMFIDKTKFNKPPQSEGTSRSPKLDTTLSPKEIKDRKISTKDKTKVSKLKERKKRKNIPLTSSREGRSSSQKMGRAQRSPSVMKAAEVAHIPHVPIILFMGGPGGGKTRHAARVASALADQGLVHICMPDIIRAANVHKNYRNALAKYKDHYSEWKTANEHYLRGELIPNHLALALVKAEMGRYPEANAFFLEGFPREARQVQSVNMALILDYDEKTYENIWRREDWIPGEKDDQNIFERMRDLVRKAMSTGVPVLNSNPPSQPNTRAQTGSRYNGSPNVTNGVEVEKLEQKIVSTMISTEQISEHDNPCDNTSAPILAESKLKTEIVELSKADSQPNISNIVDDLSTNDNKITQLDPSSNKSDNAAISTSTPIIPIPSSAAAEESLSQKSPDSTSPNANGESTTLSLEKSEHHGLSVNAPVILVIGAPGARKHEVAERIVQKYDGFVLLSMGMLLRAKVAEEAADELWQRIVRKINLGEPVPMKLCRELLYNEIHRIGQTSWGYVIEGYPRNEAQLNDLLITLGKIDLAILIDCTEQFCLDTIAKRFHVNSTPRSDDDPEVAKTRMSLFKQNTLPMLKVLDEKGLLRVVRFNGMPYGDFRIAY</sequence>
<dbReference type="PRINTS" id="PR00094">
    <property type="entry name" value="ADENYLTKNASE"/>
</dbReference>
<dbReference type="AlphaFoldDB" id="A0A0D8XKL4"/>
<dbReference type="EMBL" id="KN716479">
    <property type="protein sequence ID" value="KJH44359.1"/>
    <property type="molecule type" value="Genomic_DNA"/>
</dbReference>
<dbReference type="InterPro" id="IPR000850">
    <property type="entry name" value="Adenylat/UMP-CMP_kin"/>
</dbReference>
<feature type="compositionally biased region" description="Polar residues" evidence="4">
    <location>
        <begin position="113"/>
        <end position="126"/>
    </location>
</feature>
<keyword evidence="3" id="KW-0418">Kinase</keyword>
<reference evidence="6" key="2">
    <citation type="journal article" date="2016" name="Sci. Rep.">
        <title>Dictyocaulus viviparus genome, variome and transcriptome elucidate lungworm biology and support future intervention.</title>
        <authorList>
            <person name="McNulty S.N."/>
            <person name="Strube C."/>
            <person name="Rosa B.A."/>
            <person name="Martin J.C."/>
            <person name="Tyagi R."/>
            <person name="Choi Y.J."/>
            <person name="Wang Q."/>
            <person name="Hallsworth Pepin K."/>
            <person name="Zhang X."/>
            <person name="Ozersky P."/>
            <person name="Wilson R.K."/>
            <person name="Sternberg P.W."/>
            <person name="Gasser R.B."/>
            <person name="Mitreva M."/>
        </authorList>
    </citation>
    <scope>NUCLEOTIDE SEQUENCE [LARGE SCALE GENOMIC DNA]</scope>
    <source>
        <strain evidence="6">HannoverDv2000</strain>
    </source>
</reference>
<dbReference type="GO" id="GO:0019205">
    <property type="term" value="F:nucleobase-containing compound kinase activity"/>
    <property type="evidence" value="ECO:0007669"/>
    <property type="project" value="InterPro"/>
</dbReference>
<dbReference type="STRING" id="29172.A0A0D8XKL4"/>
<accession>A0A0D8XKL4</accession>
<feature type="compositionally biased region" description="Basic and acidic residues" evidence="4">
    <location>
        <begin position="85"/>
        <end position="103"/>
    </location>
</feature>
<evidence type="ECO:0000256" key="4">
    <source>
        <dbReference type="SAM" id="MobiDB-lite"/>
    </source>
</evidence>
<organism evidence="5 6">
    <name type="scientific">Dictyocaulus viviparus</name>
    <name type="common">Bovine lungworm</name>
    <dbReference type="NCBI Taxonomy" id="29172"/>
    <lineage>
        <taxon>Eukaryota</taxon>
        <taxon>Metazoa</taxon>
        <taxon>Ecdysozoa</taxon>
        <taxon>Nematoda</taxon>
        <taxon>Chromadorea</taxon>
        <taxon>Rhabditida</taxon>
        <taxon>Rhabditina</taxon>
        <taxon>Rhabditomorpha</taxon>
        <taxon>Strongyloidea</taxon>
        <taxon>Metastrongylidae</taxon>
        <taxon>Dictyocaulus</taxon>
    </lineage>
</organism>
<feature type="compositionally biased region" description="Low complexity" evidence="4">
    <location>
        <begin position="420"/>
        <end position="440"/>
    </location>
</feature>
<dbReference type="Pfam" id="PF00406">
    <property type="entry name" value="ADK"/>
    <property type="match status" value="2"/>
</dbReference>
<evidence type="ECO:0000256" key="2">
    <source>
        <dbReference type="ARBA" id="ARBA00022741"/>
    </source>
</evidence>
<evidence type="ECO:0000313" key="6">
    <source>
        <dbReference type="Proteomes" id="UP000053766"/>
    </source>
</evidence>
<keyword evidence="6" id="KW-1185">Reference proteome</keyword>